<gene>
    <name evidence="1" type="ORF">DEH84_17905</name>
</gene>
<proteinExistence type="predicted"/>
<evidence type="ECO:0008006" key="3">
    <source>
        <dbReference type="Google" id="ProtNLM"/>
    </source>
</evidence>
<dbReference type="EMBL" id="CP029211">
    <property type="protein sequence ID" value="AWI55464.1"/>
    <property type="molecule type" value="Genomic_DNA"/>
</dbReference>
<protein>
    <recommendedName>
        <fullName evidence="3">Type II secretion system protein</fullName>
    </recommendedName>
</protein>
<evidence type="ECO:0000313" key="1">
    <source>
        <dbReference type="EMBL" id="AWI55464.1"/>
    </source>
</evidence>
<dbReference type="AlphaFoldDB" id="A0A2U8FYG9"/>
<geneLocation type="plasmid" evidence="2">
    <name>ptb101</name>
</geneLocation>
<dbReference type="Proteomes" id="UP000244892">
    <property type="component" value="Plasmid pTB101"/>
</dbReference>
<keyword evidence="1" id="KW-0614">Plasmid</keyword>
<evidence type="ECO:0000313" key="2">
    <source>
        <dbReference type="Proteomes" id="UP000244892"/>
    </source>
</evidence>
<dbReference type="KEGG" id="aon:DEH84_17905"/>
<keyword evidence="2" id="KW-1185">Reference proteome</keyword>
<reference evidence="1 2" key="1">
    <citation type="submission" date="2018-05" db="EMBL/GenBank/DDBJ databases">
        <title>complete genome sequence of Aquabacterium olei NBRC 110486.</title>
        <authorList>
            <person name="Tang B."/>
            <person name="Chang J."/>
            <person name="Zhang L."/>
            <person name="Yang H."/>
        </authorList>
    </citation>
    <scope>NUCLEOTIDE SEQUENCE [LARGE SCALE GENOMIC DNA]</scope>
    <source>
        <strain evidence="1 2">NBRC 110486</strain>
        <plasmid evidence="2">Plasmid ptb101</plasmid>
    </source>
</reference>
<name>A0A2U8FYG9_9BURK</name>
<accession>A0A2U8FYG9</accession>
<organism evidence="1 2">
    <name type="scientific">Aquabacterium olei</name>
    <dbReference type="NCBI Taxonomy" id="1296669"/>
    <lineage>
        <taxon>Bacteria</taxon>
        <taxon>Pseudomonadati</taxon>
        <taxon>Pseudomonadota</taxon>
        <taxon>Betaproteobacteria</taxon>
        <taxon>Burkholderiales</taxon>
        <taxon>Aquabacterium</taxon>
    </lineage>
</organism>
<sequence length="133" mass="15008">MLLWWVAIGGFMLAAAGRSWQMDARRQADTELQWRGEQIRAALTSYSQVPVAEGVRRLPLRLEDLLEDQRTGQTVRHLRRVWPDPVTRGEWGLLRQPGDGAIVGVFSLSTQRPLLAPAGIESYAAWRFDITAP</sequence>